<name>A0A813NFS6_9BILA</name>
<sequence length="280" mass="32271">MLFYLFLTFQVLYTVSSEISCYYCPYDENGFNYIITDDNIPTELRNCSLKANSKQCMIQIFWQRNPDTTKITLIADDNEPSILQGHKLQVNIGYDKTGLMPIWEKGIIYECHTDQCNSISQLKRLLSSLMITDNLYQLTYLLNPVLPFQGEWCYRGSNVTFEECDTTIPTSSCKQCILSGMINQTRTELCATCSTNDPDKGVLSHQMLFNMIDRTKTTFWLIMCGHEDCNTPAVGDSIRQKSDISFDFDKFFHTDNKSTSILSMNKMTLLFVGFFLKLFH</sequence>
<evidence type="ECO:0000256" key="1">
    <source>
        <dbReference type="SAM" id="SignalP"/>
    </source>
</evidence>
<comment type="caution">
    <text evidence="2">The sequence shown here is derived from an EMBL/GenBank/DDBJ whole genome shotgun (WGS) entry which is preliminary data.</text>
</comment>
<accession>A0A813NFS6</accession>
<feature type="chain" id="PRO_5044131784" evidence="1">
    <location>
        <begin position="18"/>
        <end position="280"/>
    </location>
</feature>
<keyword evidence="1" id="KW-0732">Signal</keyword>
<dbReference type="EMBL" id="CAJNOL010000059">
    <property type="protein sequence ID" value="CAF0801497.1"/>
    <property type="molecule type" value="Genomic_DNA"/>
</dbReference>
<evidence type="ECO:0000313" key="3">
    <source>
        <dbReference type="EMBL" id="CAF0801497.1"/>
    </source>
</evidence>
<evidence type="ECO:0000313" key="5">
    <source>
        <dbReference type="Proteomes" id="UP000663870"/>
    </source>
</evidence>
<proteinExistence type="predicted"/>
<dbReference type="EMBL" id="CAJNOH010000007">
    <property type="protein sequence ID" value="CAF0739007.1"/>
    <property type="molecule type" value="Genomic_DNA"/>
</dbReference>
<reference evidence="2" key="1">
    <citation type="submission" date="2021-02" db="EMBL/GenBank/DDBJ databases">
        <authorList>
            <person name="Nowell W R."/>
        </authorList>
    </citation>
    <scope>NUCLEOTIDE SEQUENCE</scope>
</reference>
<dbReference type="Proteomes" id="UP000663854">
    <property type="component" value="Unassembled WGS sequence"/>
</dbReference>
<protein>
    <submittedName>
        <fullName evidence="2">Uncharacterized protein</fullName>
    </submittedName>
</protein>
<organism evidence="2 4">
    <name type="scientific">Rotaria sordida</name>
    <dbReference type="NCBI Taxonomy" id="392033"/>
    <lineage>
        <taxon>Eukaryota</taxon>
        <taxon>Metazoa</taxon>
        <taxon>Spiralia</taxon>
        <taxon>Gnathifera</taxon>
        <taxon>Rotifera</taxon>
        <taxon>Eurotatoria</taxon>
        <taxon>Bdelloidea</taxon>
        <taxon>Philodinida</taxon>
        <taxon>Philodinidae</taxon>
        <taxon>Rotaria</taxon>
    </lineage>
</organism>
<gene>
    <name evidence="3" type="ORF">JXQ802_LOCUS4252</name>
    <name evidence="2" type="ORF">PYM288_LOCUS1440</name>
</gene>
<dbReference type="Proteomes" id="UP000663870">
    <property type="component" value="Unassembled WGS sequence"/>
</dbReference>
<evidence type="ECO:0000313" key="4">
    <source>
        <dbReference type="Proteomes" id="UP000663854"/>
    </source>
</evidence>
<dbReference type="AlphaFoldDB" id="A0A813NFS6"/>
<evidence type="ECO:0000313" key="2">
    <source>
        <dbReference type="EMBL" id="CAF0739007.1"/>
    </source>
</evidence>
<keyword evidence="5" id="KW-1185">Reference proteome</keyword>
<feature type="signal peptide" evidence="1">
    <location>
        <begin position="1"/>
        <end position="17"/>
    </location>
</feature>